<dbReference type="Proteomes" id="UP000199516">
    <property type="component" value="Unassembled WGS sequence"/>
</dbReference>
<protein>
    <submittedName>
        <fullName evidence="1">Helix-turn-helix, Psq domain</fullName>
    </submittedName>
</protein>
<gene>
    <name evidence="1" type="ORF">SAMN05192532_102380</name>
</gene>
<dbReference type="InterPro" id="IPR004027">
    <property type="entry name" value="SEC_C_motif"/>
</dbReference>
<dbReference type="STRING" id="930128.SAMN05192532_102380"/>
<name>A0A1I2BM25_9BACI</name>
<dbReference type="OrthoDB" id="6399948at2"/>
<accession>A0A1I2BM25</accession>
<dbReference type="EMBL" id="FONT01000002">
    <property type="protein sequence ID" value="SFE57049.1"/>
    <property type="molecule type" value="Genomic_DNA"/>
</dbReference>
<dbReference type="Pfam" id="PF02810">
    <property type="entry name" value="SEC-C"/>
    <property type="match status" value="1"/>
</dbReference>
<dbReference type="SUPFAM" id="SSF103642">
    <property type="entry name" value="Sec-C motif"/>
    <property type="match status" value="1"/>
</dbReference>
<evidence type="ECO:0000313" key="1">
    <source>
        <dbReference type="EMBL" id="SFE57049.1"/>
    </source>
</evidence>
<organism evidence="1 2">
    <name type="scientific">Alteribacillus iranensis</name>
    <dbReference type="NCBI Taxonomy" id="930128"/>
    <lineage>
        <taxon>Bacteria</taxon>
        <taxon>Bacillati</taxon>
        <taxon>Bacillota</taxon>
        <taxon>Bacilli</taxon>
        <taxon>Bacillales</taxon>
        <taxon>Bacillaceae</taxon>
        <taxon>Alteribacillus</taxon>
    </lineage>
</organism>
<keyword evidence="2" id="KW-1185">Reference proteome</keyword>
<dbReference type="AlphaFoldDB" id="A0A1I2BM25"/>
<sequence length="360" mass="41153">MAVGRNEPCPCGSGKKYKKCCMNKVTSITYTGKDITWIQGQSFQYIMNHSPASFQHYMADSLEEEAFIHLNDESETQLFTLLYFGHYLLERGDEEMKLLADAPIWNVKQRHLLKSWQHQAVFSLFQLEEWSGSSMQATDLASGKSYQVELPSDYPPGPAGLGFLGLVPVQGKWFAFGVPYMIVTRPERETAEMEKYDVFVEAFQLSARDAYQRLEKEEKEKLFPALLNDYFSHLREERLASEEDTSVNQNITADHSWSEDEQDVFRLFTEKAEPELRENNGIAEAEKTWVTFCSQTSPVIRKKEVFAAALEYYVGKHSLALENVTQKKLAEKYDVSPTTISKRVRDIDAVLSDALDTVGK</sequence>
<reference evidence="1 2" key="1">
    <citation type="submission" date="2016-10" db="EMBL/GenBank/DDBJ databases">
        <authorList>
            <person name="de Groot N.N."/>
        </authorList>
    </citation>
    <scope>NUCLEOTIDE SEQUENCE [LARGE SCALE GENOMIC DNA]</scope>
    <source>
        <strain evidence="1 2">DSM 23995</strain>
    </source>
</reference>
<proteinExistence type="predicted"/>
<dbReference type="Gene3D" id="3.10.450.50">
    <property type="match status" value="1"/>
</dbReference>
<dbReference type="RefSeq" id="WP_091659794.1">
    <property type="nucleotide sequence ID" value="NZ_FONT01000002.1"/>
</dbReference>
<evidence type="ECO:0000313" key="2">
    <source>
        <dbReference type="Proteomes" id="UP000199516"/>
    </source>
</evidence>